<name>H0F1M7_9BURK</name>
<comment type="caution">
    <text evidence="1">The sequence shown here is derived from an EMBL/GenBank/DDBJ whole genome shotgun (WGS) entry which is preliminary data.</text>
</comment>
<evidence type="ECO:0000313" key="2">
    <source>
        <dbReference type="Proteomes" id="UP000003113"/>
    </source>
</evidence>
<dbReference type="EMBL" id="AGUF01000013">
    <property type="protein sequence ID" value="EHK67905.1"/>
    <property type="molecule type" value="Genomic_DNA"/>
</dbReference>
<gene>
    <name evidence="1" type="ORF">KYC_03309</name>
</gene>
<accession>H0F1M7</accession>
<sequence>MAVNQLRLKLLEQFDGGLQSKSWTEFPLLIILTASAGPTAASSSSSSVAMPETKKAATFRVAAF</sequence>
<dbReference type="PATRIC" id="fig|477184.5.peg.653"/>
<evidence type="ECO:0000313" key="1">
    <source>
        <dbReference type="EMBL" id="EHK67905.1"/>
    </source>
</evidence>
<keyword evidence="2" id="KW-1185">Reference proteome</keyword>
<organism evidence="1 2">
    <name type="scientific">Achromobacter arsenitoxydans SY8</name>
    <dbReference type="NCBI Taxonomy" id="477184"/>
    <lineage>
        <taxon>Bacteria</taxon>
        <taxon>Pseudomonadati</taxon>
        <taxon>Pseudomonadota</taxon>
        <taxon>Betaproteobacteria</taxon>
        <taxon>Burkholderiales</taxon>
        <taxon>Alcaligenaceae</taxon>
        <taxon>Achromobacter</taxon>
    </lineage>
</organism>
<dbReference type="AlphaFoldDB" id="H0F1M7"/>
<proteinExistence type="predicted"/>
<protein>
    <submittedName>
        <fullName evidence="1">Uncharacterized protein</fullName>
    </submittedName>
</protein>
<dbReference type="Proteomes" id="UP000003113">
    <property type="component" value="Unassembled WGS sequence"/>
</dbReference>
<reference evidence="1 2" key="1">
    <citation type="journal article" date="2012" name="J. Bacteriol.">
        <title>Genome sequence of the highly efficient arsenite-oxidizing bacterium Achromobacter arsenitoxydans SY8.</title>
        <authorList>
            <person name="Li X."/>
            <person name="Hu Y."/>
            <person name="Gong J."/>
            <person name="Lin Y."/>
            <person name="Johnstone L."/>
            <person name="Rensing C."/>
            <person name="Wang G."/>
        </authorList>
    </citation>
    <scope>NUCLEOTIDE SEQUENCE [LARGE SCALE GENOMIC DNA]</scope>
    <source>
        <strain evidence="1 2">SY8</strain>
    </source>
</reference>
<dbReference type="RefSeq" id="WP_008158797.1">
    <property type="nucleotide sequence ID" value="NZ_AGUF01000013.1"/>
</dbReference>